<evidence type="ECO:0000313" key="4">
    <source>
        <dbReference type="Proteomes" id="UP001469553"/>
    </source>
</evidence>
<dbReference type="SUPFAM" id="SSF48264">
    <property type="entry name" value="Cytochrome P450"/>
    <property type="match status" value="1"/>
</dbReference>
<proteinExistence type="inferred from homology"/>
<dbReference type="InterPro" id="IPR036396">
    <property type="entry name" value="Cyt_P450_sf"/>
</dbReference>
<protein>
    <submittedName>
        <fullName evidence="3">Uncharacterized protein</fullName>
    </submittedName>
</protein>
<dbReference type="EMBL" id="JAHRIP010047907">
    <property type="protein sequence ID" value="MEQ2299258.1"/>
    <property type="molecule type" value="Genomic_DNA"/>
</dbReference>
<comment type="similarity">
    <text evidence="1">Belongs to the cytochrome P450 family.</text>
</comment>
<dbReference type="Pfam" id="PF00067">
    <property type="entry name" value="p450"/>
    <property type="match status" value="1"/>
</dbReference>
<keyword evidence="2" id="KW-0408">Iron</keyword>
<accession>A0ABV0YZD9</accession>
<dbReference type="InterPro" id="IPR039983">
    <property type="entry name" value="CYP46A1"/>
</dbReference>
<evidence type="ECO:0000313" key="3">
    <source>
        <dbReference type="EMBL" id="MEQ2299258.1"/>
    </source>
</evidence>
<sequence>MPRPALFLLSCLLFVAFLGYCLYLKYIHMKYDHIPGPPRDSFFFGHSPTLLRIMKRDGVVHDKFLEWSETYGHVYRINFLHYVGVFVTCPETTKEILMSPKYLKDKVVYKRLFNLFGQRFFGNGLITARDHEMWYKQRRIMDPAFSSLYLRGLMGTFNERAEKLMEKLSEIADNNTEANMLQLVNCVTLDVIAKVAFGMELDLLNNSSPFPKAIETCLKGMVHYVRDVTFEYIPWNRTFVNEVREACRFLRTTGAQLIHKRKIAIQNGEDVPKDILTQIIKTAATEETMTEEDEEFMLDNFVTFFIAGQETTANQLAFCIMELGRNPEILEKAKKEVDDVIGMKQEISNDDLGKLIYLSQVLKETLRIYPTAPGTNRDVEENMMIDGVHIPGGVSYA</sequence>
<dbReference type="Gene3D" id="1.10.630.10">
    <property type="entry name" value="Cytochrome P450"/>
    <property type="match status" value="1"/>
</dbReference>
<evidence type="ECO:0000256" key="1">
    <source>
        <dbReference type="ARBA" id="ARBA00010617"/>
    </source>
</evidence>
<dbReference type="PANTHER" id="PTHR24293:SF0">
    <property type="entry name" value="CYP46A1 PROTEIN-RELATED"/>
    <property type="match status" value="1"/>
</dbReference>
<reference evidence="3 4" key="1">
    <citation type="submission" date="2021-06" db="EMBL/GenBank/DDBJ databases">
        <authorList>
            <person name="Palmer J.M."/>
        </authorList>
    </citation>
    <scope>NUCLEOTIDE SEQUENCE [LARGE SCALE GENOMIC DNA]</scope>
    <source>
        <strain evidence="3 4">AS_MEX2019</strain>
        <tissue evidence="3">Muscle</tissue>
    </source>
</reference>
<organism evidence="3 4">
    <name type="scientific">Ameca splendens</name>
    <dbReference type="NCBI Taxonomy" id="208324"/>
    <lineage>
        <taxon>Eukaryota</taxon>
        <taxon>Metazoa</taxon>
        <taxon>Chordata</taxon>
        <taxon>Craniata</taxon>
        <taxon>Vertebrata</taxon>
        <taxon>Euteleostomi</taxon>
        <taxon>Actinopterygii</taxon>
        <taxon>Neopterygii</taxon>
        <taxon>Teleostei</taxon>
        <taxon>Neoteleostei</taxon>
        <taxon>Acanthomorphata</taxon>
        <taxon>Ovalentaria</taxon>
        <taxon>Atherinomorphae</taxon>
        <taxon>Cyprinodontiformes</taxon>
        <taxon>Goodeidae</taxon>
        <taxon>Ameca</taxon>
    </lineage>
</organism>
<dbReference type="Proteomes" id="UP001469553">
    <property type="component" value="Unassembled WGS sequence"/>
</dbReference>
<comment type="caution">
    <text evidence="3">The sequence shown here is derived from an EMBL/GenBank/DDBJ whole genome shotgun (WGS) entry which is preliminary data.</text>
</comment>
<gene>
    <name evidence="3" type="ORF">AMECASPLE_013483</name>
</gene>
<dbReference type="InterPro" id="IPR001128">
    <property type="entry name" value="Cyt_P450"/>
</dbReference>
<dbReference type="InterPro" id="IPR002401">
    <property type="entry name" value="Cyt_P450_E_grp-I"/>
</dbReference>
<name>A0ABV0YZD9_9TELE</name>
<feature type="non-terminal residue" evidence="3">
    <location>
        <position position="397"/>
    </location>
</feature>
<evidence type="ECO:0000256" key="2">
    <source>
        <dbReference type="ARBA" id="ARBA00023004"/>
    </source>
</evidence>
<dbReference type="PANTHER" id="PTHR24293">
    <property type="entry name" value="CYTOCHROME P450 FAMILY 46 SUBFAMILY A"/>
    <property type="match status" value="1"/>
</dbReference>
<keyword evidence="4" id="KW-1185">Reference proteome</keyword>
<dbReference type="PRINTS" id="PR00463">
    <property type="entry name" value="EP450I"/>
</dbReference>